<dbReference type="PANTHER" id="PTHR23028:SF131">
    <property type="entry name" value="BLR2367 PROTEIN"/>
    <property type="match status" value="1"/>
</dbReference>
<protein>
    <submittedName>
        <fullName evidence="3">Peptidoglycan/LPS O-acetylase OafA/YrhL</fullName>
    </submittedName>
</protein>
<feature type="transmembrane region" description="Helical" evidence="1">
    <location>
        <begin position="249"/>
        <end position="267"/>
    </location>
</feature>
<reference evidence="3 4" key="1">
    <citation type="submission" date="2020-08" db="EMBL/GenBank/DDBJ databases">
        <title>Genomic Encyclopedia of Type Strains, Phase IV (KMG-IV): sequencing the most valuable type-strain genomes for metagenomic binning, comparative biology and taxonomic classification.</title>
        <authorList>
            <person name="Goeker M."/>
        </authorList>
    </citation>
    <scope>NUCLEOTIDE SEQUENCE [LARGE SCALE GENOMIC DNA]</scope>
    <source>
        <strain evidence="3 4">DSM 45385</strain>
    </source>
</reference>
<feature type="transmembrane region" description="Helical" evidence="1">
    <location>
        <begin position="203"/>
        <end position="219"/>
    </location>
</feature>
<sequence length="356" mass="37334">MLSPGPQRIGKRLAWLDALRGLAAVLVVYEHAVAGLSPSVHAASGAWFAAGWCGVMVFFLASGYIVPASLERRGEARAFWIGRVFRLYPLWALCMAGALVLLPVTGSPLAHLSMLQDLLGTPSAVSVLWTLSYEMAFYLLVTALFTLGAHRRSAEIALGLAAVALAGAALLPTGALAGASLLALAVIAAGLAAVLGGDGRVRQAGAAVLLVAVTTLLAFNGRLPAWQSLIVVATMFSGTALYRAEQGQITWARAWIVLAVPVAGVLLSPGTNLKTAFVAAWAIFLAGMALRGHGVPYVLSWLGLVSYSVYLLHPLLLRVMPALWAVPATFALSALTWRWVEAPAQRLGRRLVTAGG</sequence>
<keyword evidence="1" id="KW-0472">Membrane</keyword>
<keyword evidence="1" id="KW-0812">Transmembrane</keyword>
<dbReference type="AlphaFoldDB" id="A0A7W8A8P3"/>
<keyword evidence="1" id="KW-1133">Transmembrane helix</keyword>
<feature type="transmembrane region" description="Helical" evidence="1">
    <location>
        <begin position="177"/>
        <end position="196"/>
    </location>
</feature>
<gene>
    <name evidence="3" type="ORF">HNR40_007108</name>
</gene>
<proteinExistence type="predicted"/>
<feature type="transmembrane region" description="Helical" evidence="1">
    <location>
        <begin position="46"/>
        <end position="66"/>
    </location>
</feature>
<dbReference type="GO" id="GO:0016020">
    <property type="term" value="C:membrane"/>
    <property type="evidence" value="ECO:0007669"/>
    <property type="project" value="TreeGrafter"/>
</dbReference>
<accession>A0A7W8A8P3</accession>
<evidence type="ECO:0000256" key="1">
    <source>
        <dbReference type="SAM" id="Phobius"/>
    </source>
</evidence>
<dbReference type="RefSeq" id="WP_184969133.1">
    <property type="nucleotide sequence ID" value="NZ_JACHIN010000011.1"/>
</dbReference>
<feature type="transmembrane region" description="Helical" evidence="1">
    <location>
        <begin position="273"/>
        <end position="290"/>
    </location>
</feature>
<keyword evidence="4" id="KW-1185">Reference proteome</keyword>
<dbReference type="GO" id="GO:0000271">
    <property type="term" value="P:polysaccharide biosynthetic process"/>
    <property type="evidence" value="ECO:0007669"/>
    <property type="project" value="TreeGrafter"/>
</dbReference>
<comment type="caution">
    <text evidence="3">The sequence shown here is derived from an EMBL/GenBank/DDBJ whole genome shotgun (WGS) entry which is preliminary data.</text>
</comment>
<dbReference type="EMBL" id="JACHIN010000011">
    <property type="protein sequence ID" value="MBB5081613.1"/>
    <property type="molecule type" value="Genomic_DNA"/>
</dbReference>
<evidence type="ECO:0000259" key="2">
    <source>
        <dbReference type="Pfam" id="PF01757"/>
    </source>
</evidence>
<dbReference type="Proteomes" id="UP000568380">
    <property type="component" value="Unassembled WGS sequence"/>
</dbReference>
<dbReference type="Pfam" id="PF01757">
    <property type="entry name" value="Acyl_transf_3"/>
    <property type="match status" value="1"/>
</dbReference>
<dbReference type="InterPro" id="IPR050879">
    <property type="entry name" value="Acyltransferase_3"/>
</dbReference>
<organism evidence="3 4">
    <name type="scientific">Nonomuraea endophytica</name>
    <dbReference type="NCBI Taxonomy" id="714136"/>
    <lineage>
        <taxon>Bacteria</taxon>
        <taxon>Bacillati</taxon>
        <taxon>Actinomycetota</taxon>
        <taxon>Actinomycetes</taxon>
        <taxon>Streptosporangiales</taxon>
        <taxon>Streptosporangiaceae</taxon>
        <taxon>Nonomuraea</taxon>
    </lineage>
</organism>
<feature type="transmembrane region" description="Helical" evidence="1">
    <location>
        <begin position="322"/>
        <end position="340"/>
    </location>
</feature>
<dbReference type="GO" id="GO:0016747">
    <property type="term" value="F:acyltransferase activity, transferring groups other than amino-acyl groups"/>
    <property type="evidence" value="ECO:0007669"/>
    <property type="project" value="InterPro"/>
</dbReference>
<feature type="transmembrane region" description="Helical" evidence="1">
    <location>
        <begin position="126"/>
        <end position="147"/>
    </location>
</feature>
<feature type="domain" description="Acyltransferase 3" evidence="2">
    <location>
        <begin position="14"/>
        <end position="320"/>
    </location>
</feature>
<name>A0A7W8A8P3_9ACTN</name>
<evidence type="ECO:0000313" key="3">
    <source>
        <dbReference type="EMBL" id="MBB5081613.1"/>
    </source>
</evidence>
<feature type="transmembrane region" description="Helical" evidence="1">
    <location>
        <begin position="87"/>
        <end position="106"/>
    </location>
</feature>
<dbReference type="PANTHER" id="PTHR23028">
    <property type="entry name" value="ACETYLTRANSFERASE"/>
    <property type="match status" value="1"/>
</dbReference>
<dbReference type="InterPro" id="IPR002656">
    <property type="entry name" value="Acyl_transf_3_dom"/>
</dbReference>
<feature type="transmembrane region" description="Helical" evidence="1">
    <location>
        <begin position="154"/>
        <end position="171"/>
    </location>
</feature>
<feature type="transmembrane region" description="Helical" evidence="1">
    <location>
        <begin position="21"/>
        <end position="40"/>
    </location>
</feature>
<evidence type="ECO:0000313" key="4">
    <source>
        <dbReference type="Proteomes" id="UP000568380"/>
    </source>
</evidence>